<keyword evidence="2" id="KW-1185">Reference proteome</keyword>
<dbReference type="Proteomes" id="UP000789860">
    <property type="component" value="Unassembled WGS sequence"/>
</dbReference>
<gene>
    <name evidence="1" type="ORF">SCALOS_LOCUS5834</name>
</gene>
<evidence type="ECO:0000313" key="2">
    <source>
        <dbReference type="Proteomes" id="UP000789860"/>
    </source>
</evidence>
<sequence length="91" mass="10793">ALLDQDEDIEIYTYDVNTFIVIGHPPIPYNERHKSKCHYHRTIYKRRHPVIYSKRQYGSSENSTSFASISKNKNWYSSLLIISVLIIRSYL</sequence>
<protein>
    <submittedName>
        <fullName evidence="1">6399_t:CDS:1</fullName>
    </submittedName>
</protein>
<proteinExistence type="predicted"/>
<evidence type="ECO:0000313" key="1">
    <source>
        <dbReference type="EMBL" id="CAG8570561.1"/>
    </source>
</evidence>
<reference evidence="1" key="1">
    <citation type="submission" date="2021-06" db="EMBL/GenBank/DDBJ databases">
        <authorList>
            <person name="Kallberg Y."/>
            <person name="Tangrot J."/>
            <person name="Rosling A."/>
        </authorList>
    </citation>
    <scope>NUCLEOTIDE SEQUENCE</scope>
    <source>
        <strain evidence="1">AU212A</strain>
    </source>
</reference>
<organism evidence="1 2">
    <name type="scientific">Scutellospora calospora</name>
    <dbReference type="NCBI Taxonomy" id="85575"/>
    <lineage>
        <taxon>Eukaryota</taxon>
        <taxon>Fungi</taxon>
        <taxon>Fungi incertae sedis</taxon>
        <taxon>Mucoromycota</taxon>
        <taxon>Glomeromycotina</taxon>
        <taxon>Glomeromycetes</taxon>
        <taxon>Diversisporales</taxon>
        <taxon>Gigasporaceae</taxon>
        <taxon>Scutellospora</taxon>
    </lineage>
</organism>
<feature type="non-terminal residue" evidence="1">
    <location>
        <position position="1"/>
    </location>
</feature>
<name>A0ACA9M946_9GLOM</name>
<dbReference type="EMBL" id="CAJVPM010010157">
    <property type="protein sequence ID" value="CAG8570561.1"/>
    <property type="molecule type" value="Genomic_DNA"/>
</dbReference>
<comment type="caution">
    <text evidence="1">The sequence shown here is derived from an EMBL/GenBank/DDBJ whole genome shotgun (WGS) entry which is preliminary data.</text>
</comment>
<accession>A0ACA9M946</accession>